<dbReference type="Proteomes" id="UP000283509">
    <property type="component" value="Unassembled WGS sequence"/>
</dbReference>
<dbReference type="EMBL" id="QCYY01001784">
    <property type="protein sequence ID" value="ROT75339.1"/>
    <property type="molecule type" value="Genomic_DNA"/>
</dbReference>
<keyword evidence="5" id="KW-1185">Reference proteome</keyword>
<evidence type="ECO:0000313" key="5">
    <source>
        <dbReference type="Proteomes" id="UP000283509"/>
    </source>
</evidence>
<protein>
    <submittedName>
        <fullName evidence="4">RILP-like protein-like protein</fullName>
    </submittedName>
</protein>
<evidence type="ECO:0000256" key="2">
    <source>
        <dbReference type="SAM" id="Coils"/>
    </source>
</evidence>
<dbReference type="AlphaFoldDB" id="A0A3R7M7Y3"/>
<keyword evidence="1 2" id="KW-0175">Coiled coil</keyword>
<evidence type="ECO:0000256" key="1">
    <source>
        <dbReference type="ARBA" id="ARBA00023054"/>
    </source>
</evidence>
<evidence type="ECO:0000313" key="4">
    <source>
        <dbReference type="EMBL" id="ROT75339.1"/>
    </source>
</evidence>
<feature type="coiled-coil region" evidence="2">
    <location>
        <begin position="230"/>
        <end position="320"/>
    </location>
</feature>
<gene>
    <name evidence="4" type="ORF">C7M84_006116</name>
</gene>
<dbReference type="GO" id="GO:0036064">
    <property type="term" value="C:ciliary basal body"/>
    <property type="evidence" value="ECO:0007669"/>
    <property type="project" value="TreeGrafter"/>
</dbReference>
<evidence type="ECO:0000256" key="3">
    <source>
        <dbReference type="SAM" id="MobiDB-lite"/>
    </source>
</evidence>
<sequence length="366" mass="40760">MKGAGCLVSTPGGGAQAGVMWRASVGVIRAGPRRPALRALISFPLRMPFISPVRSHAILAVLGVLSRVRAEASSLSGRRRVEAPLPKTGSRGRRAGYGQELEEIEDRLREESHELVAMVSRLQDENRKLSTSLAKIRREQSSKLHASSHVTTLCSSPVQVLIAPSPSHTQRSTAPNTSLPPNNSTCRATSTYIDLVAERVGRAAVRPRAAPLVPRGRKSGSTPEVDLKVVTRLQEVIEAQREQMHKTEKECHLKATELDNLKSQLEKVNHVNRELRRRQRTYGSQMRSLIDERAELQAALQEETRAVNVLRQRLGLAQKENEDLASSSSDSLDLTNKLVFDRDDPNRPRFTMTELKEILYERNELN</sequence>
<reference evidence="4 5" key="2">
    <citation type="submission" date="2019-01" db="EMBL/GenBank/DDBJ databases">
        <title>The decoding of complex shrimp genome reveals the adaptation for benthos swimmer, frequently molting mechanism and breeding impact on genome.</title>
        <authorList>
            <person name="Sun Y."/>
            <person name="Gao Y."/>
            <person name="Yu Y."/>
        </authorList>
    </citation>
    <scope>NUCLEOTIDE SEQUENCE [LARGE SCALE GENOMIC DNA]</scope>
    <source>
        <tissue evidence="4">Muscle</tissue>
    </source>
</reference>
<dbReference type="PANTHER" id="PTHR21502">
    <property type="entry name" value="ZINC FINGER PROTEIN DZIP1"/>
    <property type="match status" value="1"/>
</dbReference>
<dbReference type="GO" id="GO:0051959">
    <property type="term" value="F:dynein light intermediate chain binding"/>
    <property type="evidence" value="ECO:0007669"/>
    <property type="project" value="TreeGrafter"/>
</dbReference>
<dbReference type="InterPro" id="IPR051241">
    <property type="entry name" value="DZIP_RILPL"/>
</dbReference>
<reference evidence="4 5" key="1">
    <citation type="submission" date="2018-04" db="EMBL/GenBank/DDBJ databases">
        <authorList>
            <person name="Zhang X."/>
            <person name="Yuan J."/>
            <person name="Li F."/>
            <person name="Xiang J."/>
        </authorList>
    </citation>
    <scope>NUCLEOTIDE SEQUENCE [LARGE SCALE GENOMIC DNA]</scope>
    <source>
        <tissue evidence="4">Muscle</tissue>
    </source>
</reference>
<feature type="region of interest" description="Disordered" evidence="3">
    <location>
        <begin position="166"/>
        <end position="185"/>
    </location>
</feature>
<dbReference type="OrthoDB" id="10069524at2759"/>
<feature type="coiled-coil region" evidence="2">
    <location>
        <begin position="94"/>
        <end position="139"/>
    </location>
</feature>
<dbReference type="GO" id="GO:0005737">
    <property type="term" value="C:cytoplasm"/>
    <property type="evidence" value="ECO:0007669"/>
    <property type="project" value="TreeGrafter"/>
</dbReference>
<accession>A0A3R7M7Y3</accession>
<dbReference type="GO" id="GO:0060271">
    <property type="term" value="P:cilium assembly"/>
    <property type="evidence" value="ECO:0007669"/>
    <property type="project" value="TreeGrafter"/>
</dbReference>
<organism evidence="4 5">
    <name type="scientific">Penaeus vannamei</name>
    <name type="common">Whiteleg shrimp</name>
    <name type="synonym">Litopenaeus vannamei</name>
    <dbReference type="NCBI Taxonomy" id="6689"/>
    <lineage>
        <taxon>Eukaryota</taxon>
        <taxon>Metazoa</taxon>
        <taxon>Ecdysozoa</taxon>
        <taxon>Arthropoda</taxon>
        <taxon>Crustacea</taxon>
        <taxon>Multicrustacea</taxon>
        <taxon>Malacostraca</taxon>
        <taxon>Eumalacostraca</taxon>
        <taxon>Eucarida</taxon>
        <taxon>Decapoda</taxon>
        <taxon>Dendrobranchiata</taxon>
        <taxon>Penaeoidea</taxon>
        <taxon>Penaeidae</taxon>
        <taxon>Penaeus</taxon>
    </lineage>
</organism>
<dbReference type="GO" id="GO:0031267">
    <property type="term" value="F:small GTPase binding"/>
    <property type="evidence" value="ECO:0007669"/>
    <property type="project" value="TreeGrafter"/>
</dbReference>
<dbReference type="PANTHER" id="PTHR21502:SF4">
    <property type="entry name" value="RILP-LIKE PROTEIN HOMOLOG"/>
    <property type="match status" value="1"/>
</dbReference>
<comment type="caution">
    <text evidence="4">The sequence shown here is derived from an EMBL/GenBank/DDBJ whole genome shotgun (WGS) entry which is preliminary data.</text>
</comment>
<proteinExistence type="predicted"/>
<name>A0A3R7M7Y3_PENVA</name>
<dbReference type="STRING" id="6689.A0A3R7M7Y3"/>